<feature type="compositionally biased region" description="Low complexity" evidence="1">
    <location>
        <begin position="59"/>
        <end position="94"/>
    </location>
</feature>
<evidence type="ECO:0000256" key="1">
    <source>
        <dbReference type="SAM" id="MobiDB-lite"/>
    </source>
</evidence>
<sequence length="157" mass="17403">MGKAGFFKILLKLFKSKQSKDKKKKAKQQQQQQQAQGFAVQPLQHNIQGGQVGYRPATAQQPQVSASYPPAQQQQQAYYQAAPPTQQQSQQRPPNVAVNKIIANNVAGIAYEMSGHKGSKAMYEKGANMGIEQYQKWQQKQQQQQAPMPMAYGAPAA</sequence>
<organism evidence="2 3">
    <name type="scientific">Cladorrhinum samala</name>
    <dbReference type="NCBI Taxonomy" id="585594"/>
    <lineage>
        <taxon>Eukaryota</taxon>
        <taxon>Fungi</taxon>
        <taxon>Dikarya</taxon>
        <taxon>Ascomycota</taxon>
        <taxon>Pezizomycotina</taxon>
        <taxon>Sordariomycetes</taxon>
        <taxon>Sordariomycetidae</taxon>
        <taxon>Sordariales</taxon>
        <taxon>Podosporaceae</taxon>
        <taxon>Cladorrhinum</taxon>
    </lineage>
</organism>
<feature type="region of interest" description="Disordered" evidence="1">
    <location>
        <begin position="135"/>
        <end position="157"/>
    </location>
</feature>
<evidence type="ECO:0000313" key="3">
    <source>
        <dbReference type="Proteomes" id="UP001321749"/>
    </source>
</evidence>
<feature type="compositionally biased region" description="Basic residues" evidence="1">
    <location>
        <begin position="18"/>
        <end position="27"/>
    </location>
</feature>
<protein>
    <submittedName>
        <fullName evidence="2">Uncharacterized protein</fullName>
    </submittedName>
</protein>
<keyword evidence="3" id="KW-1185">Reference proteome</keyword>
<feature type="compositionally biased region" description="Low complexity" evidence="1">
    <location>
        <begin position="28"/>
        <end position="44"/>
    </location>
</feature>
<name>A0AAV9HVA8_9PEZI</name>
<reference evidence="2" key="2">
    <citation type="submission" date="2023-06" db="EMBL/GenBank/DDBJ databases">
        <authorList>
            <consortium name="Lawrence Berkeley National Laboratory"/>
            <person name="Mondo S.J."/>
            <person name="Hensen N."/>
            <person name="Bonometti L."/>
            <person name="Westerberg I."/>
            <person name="Brannstrom I.O."/>
            <person name="Guillou S."/>
            <person name="Cros-Aarteil S."/>
            <person name="Calhoun S."/>
            <person name="Haridas S."/>
            <person name="Kuo A."/>
            <person name="Pangilinan J."/>
            <person name="Riley R."/>
            <person name="Labutti K."/>
            <person name="Andreopoulos B."/>
            <person name="Lipzen A."/>
            <person name="Chen C."/>
            <person name="Yanf M."/>
            <person name="Daum C."/>
            <person name="Ng V."/>
            <person name="Clum A."/>
            <person name="Steindorff A."/>
            <person name="Ohm R."/>
            <person name="Martin F."/>
            <person name="Silar P."/>
            <person name="Natvig D."/>
            <person name="Lalanne C."/>
            <person name="Gautier V."/>
            <person name="Ament-Velasquez S.L."/>
            <person name="Kruys A."/>
            <person name="Hutchinson M.I."/>
            <person name="Powell A.J."/>
            <person name="Barry K."/>
            <person name="Miller A.N."/>
            <person name="Grigoriev I.V."/>
            <person name="Debuchy R."/>
            <person name="Gladieux P."/>
            <person name="Thoren M.H."/>
            <person name="Johannesson H."/>
        </authorList>
    </citation>
    <scope>NUCLEOTIDE SEQUENCE</scope>
    <source>
        <strain evidence="2">PSN324</strain>
    </source>
</reference>
<dbReference type="EMBL" id="MU864950">
    <property type="protein sequence ID" value="KAK4464288.1"/>
    <property type="molecule type" value="Genomic_DNA"/>
</dbReference>
<accession>A0AAV9HVA8</accession>
<feature type="region of interest" description="Disordered" evidence="1">
    <location>
        <begin position="18"/>
        <end position="94"/>
    </location>
</feature>
<proteinExistence type="predicted"/>
<dbReference type="AlphaFoldDB" id="A0AAV9HVA8"/>
<reference evidence="2" key="1">
    <citation type="journal article" date="2023" name="Mol. Phylogenet. Evol.">
        <title>Genome-scale phylogeny and comparative genomics of the fungal order Sordariales.</title>
        <authorList>
            <person name="Hensen N."/>
            <person name="Bonometti L."/>
            <person name="Westerberg I."/>
            <person name="Brannstrom I.O."/>
            <person name="Guillou S."/>
            <person name="Cros-Aarteil S."/>
            <person name="Calhoun S."/>
            <person name="Haridas S."/>
            <person name="Kuo A."/>
            <person name="Mondo S."/>
            <person name="Pangilinan J."/>
            <person name="Riley R."/>
            <person name="LaButti K."/>
            <person name="Andreopoulos B."/>
            <person name="Lipzen A."/>
            <person name="Chen C."/>
            <person name="Yan M."/>
            <person name="Daum C."/>
            <person name="Ng V."/>
            <person name="Clum A."/>
            <person name="Steindorff A."/>
            <person name="Ohm R.A."/>
            <person name="Martin F."/>
            <person name="Silar P."/>
            <person name="Natvig D.O."/>
            <person name="Lalanne C."/>
            <person name="Gautier V."/>
            <person name="Ament-Velasquez S.L."/>
            <person name="Kruys A."/>
            <person name="Hutchinson M.I."/>
            <person name="Powell A.J."/>
            <person name="Barry K."/>
            <person name="Miller A.N."/>
            <person name="Grigoriev I.V."/>
            <person name="Debuchy R."/>
            <person name="Gladieux P."/>
            <person name="Hiltunen Thoren M."/>
            <person name="Johannesson H."/>
        </authorList>
    </citation>
    <scope>NUCLEOTIDE SEQUENCE</scope>
    <source>
        <strain evidence="2">PSN324</strain>
    </source>
</reference>
<dbReference type="Proteomes" id="UP001321749">
    <property type="component" value="Unassembled WGS sequence"/>
</dbReference>
<evidence type="ECO:0000313" key="2">
    <source>
        <dbReference type="EMBL" id="KAK4464288.1"/>
    </source>
</evidence>
<comment type="caution">
    <text evidence="2">The sequence shown here is derived from an EMBL/GenBank/DDBJ whole genome shotgun (WGS) entry which is preliminary data.</text>
</comment>
<gene>
    <name evidence="2" type="ORF">QBC42DRAFT_344870</name>
</gene>